<comment type="caution">
    <text evidence="2">The sequence shown here is derived from an EMBL/GenBank/DDBJ whole genome shotgun (WGS) entry which is preliminary data.</text>
</comment>
<dbReference type="GO" id="GO:0008757">
    <property type="term" value="F:S-adenosylmethionine-dependent methyltransferase activity"/>
    <property type="evidence" value="ECO:0007669"/>
    <property type="project" value="InterPro"/>
</dbReference>
<accession>A0A0F9MM78</accession>
<evidence type="ECO:0000313" key="2">
    <source>
        <dbReference type="EMBL" id="KKN00472.1"/>
    </source>
</evidence>
<dbReference type="InterPro" id="IPR013216">
    <property type="entry name" value="Methyltransf_11"/>
</dbReference>
<name>A0A0F9MM78_9ZZZZ</name>
<reference evidence="2" key="1">
    <citation type="journal article" date="2015" name="Nature">
        <title>Complex archaea that bridge the gap between prokaryotes and eukaryotes.</title>
        <authorList>
            <person name="Spang A."/>
            <person name="Saw J.H."/>
            <person name="Jorgensen S.L."/>
            <person name="Zaremba-Niedzwiedzka K."/>
            <person name="Martijn J."/>
            <person name="Lind A.E."/>
            <person name="van Eijk R."/>
            <person name="Schleper C."/>
            <person name="Guy L."/>
            <person name="Ettema T.J."/>
        </authorList>
    </citation>
    <scope>NUCLEOTIDE SEQUENCE</scope>
</reference>
<protein>
    <recommendedName>
        <fullName evidence="1">Methyltransferase type 11 domain-containing protein</fullName>
    </recommendedName>
</protein>
<dbReference type="Gene3D" id="3.40.50.150">
    <property type="entry name" value="Vaccinia Virus protein VP39"/>
    <property type="match status" value="1"/>
</dbReference>
<feature type="domain" description="Methyltransferase type 11" evidence="1">
    <location>
        <begin position="317"/>
        <end position="393"/>
    </location>
</feature>
<evidence type="ECO:0000259" key="1">
    <source>
        <dbReference type="Pfam" id="PF08241"/>
    </source>
</evidence>
<dbReference type="InterPro" id="IPR029044">
    <property type="entry name" value="Nucleotide-diphossugar_trans"/>
</dbReference>
<dbReference type="EMBL" id="LAZR01005371">
    <property type="protein sequence ID" value="KKN00472.1"/>
    <property type="molecule type" value="Genomic_DNA"/>
</dbReference>
<dbReference type="SUPFAM" id="SSF53335">
    <property type="entry name" value="S-adenosyl-L-methionine-dependent methyltransferases"/>
    <property type="match status" value="1"/>
</dbReference>
<dbReference type="SUPFAM" id="SSF53448">
    <property type="entry name" value="Nucleotide-diphospho-sugar transferases"/>
    <property type="match status" value="1"/>
</dbReference>
<dbReference type="Pfam" id="PF08241">
    <property type="entry name" value="Methyltransf_11"/>
    <property type="match status" value="1"/>
</dbReference>
<gene>
    <name evidence="2" type="ORF">LCGC14_1137390</name>
</gene>
<dbReference type="InterPro" id="IPR029063">
    <property type="entry name" value="SAM-dependent_MTases_sf"/>
</dbReference>
<proteinExistence type="predicted"/>
<dbReference type="Gene3D" id="3.90.550.10">
    <property type="entry name" value="Spore Coat Polysaccharide Biosynthesis Protein SpsA, Chain A"/>
    <property type="match status" value="1"/>
</dbReference>
<sequence>MGHPARNLMKICKRLAIGICANAPYIDKPIMFDIIRMEKPEEWSILHAGQHIKSASLNYLVKTAQEQECDWMLFCDADMEFPQDVAIKLLSHGKPIVSGLYHLKHYPFSPVCGWNRQMDKPFGNGVFMPARVNGSGRAWKTHYYSMPKNRLTEVHWTGVGCLLVDMDVFKQIGNTCFYDDWDRSDGTRLRGHDLVFCDTVREAGYNVYVDTSVDCGHRSSHVIDQMYIDAFYGSGMDKAMVEMIAAHGDERTSRSEEKMRYKKVKDAMEDGQSDLYFSPEYWNGKWRRYQEKGWVVNRSQVTDAIYNLIPPDVSVGDVGCGVGVIMSMLKKNGCDVCGYDFSEEAIRWLKDLGMQGEVIDIRTYTPPIPPRHHTVLASHILEHMEDDKACIVALKDMATNQVIVVVPQEDITVKGKLFIEHRRAYTEASLRALLEPIFASVAMEVIHRDGGENMVSNEDIVAQCLIIEDQAETCKPE</sequence>
<dbReference type="AlphaFoldDB" id="A0A0F9MM78"/>
<organism evidence="2">
    <name type="scientific">marine sediment metagenome</name>
    <dbReference type="NCBI Taxonomy" id="412755"/>
    <lineage>
        <taxon>unclassified sequences</taxon>
        <taxon>metagenomes</taxon>
        <taxon>ecological metagenomes</taxon>
    </lineage>
</organism>